<keyword evidence="9" id="KW-1185">Reference proteome</keyword>
<feature type="transmembrane region" description="Helical" evidence="6">
    <location>
        <begin position="337"/>
        <end position="355"/>
    </location>
</feature>
<feature type="transmembrane region" description="Helical" evidence="6">
    <location>
        <begin position="306"/>
        <end position="325"/>
    </location>
</feature>
<sequence>MAVVEPQLRDGQIAARIDRLPLTNIQWRLSFITQLLWGVVISLDGMEQVLYPFVWAPKHYFSPLQYSLLVGFQVGGGVLIGEYLLGFVADRYGRKKVMIASCLIVSLLFWPTAFLTNWWLLMLFFTAGSLGIGGVLATNVVYMAEMAPPQVRGRVMQGTQVLAGFLVVLLAVVPALFLIPTHYKAYVFLLCAIPVVVVLPFLIFGLPESPRWLEARGRRVEAERILSDIEAKIVRKHGALPPIDLNRHQVLVTEKVPTREIFTGRYRGQTILLLICWVLGYAGVDYGVSSYSTVYLVANGMSAHEVFLAAAISGFAGAILAPLIGSILGERVERKTLVLFSGIICALGALGYFFFPKSFMMIAIAGALLIAARMAWVFNMYNYTAAAYPTRLRSVGTGWTDGVGHIGAVFGPVVAGVFYASTASTNHIGWFVWCVIPGSLLPSFLVYKWGMRQREAVLEEVAP</sequence>
<dbReference type="PROSITE" id="PS00216">
    <property type="entry name" value="SUGAR_TRANSPORT_1"/>
    <property type="match status" value="1"/>
</dbReference>
<evidence type="ECO:0000256" key="6">
    <source>
        <dbReference type="SAM" id="Phobius"/>
    </source>
</evidence>
<proteinExistence type="predicted"/>
<evidence type="ECO:0000256" key="2">
    <source>
        <dbReference type="ARBA" id="ARBA00022448"/>
    </source>
</evidence>
<name>A0ABT9XMF3_9BACL</name>
<dbReference type="EMBL" id="JAUSTP010000048">
    <property type="protein sequence ID" value="MDQ0191501.1"/>
    <property type="molecule type" value="Genomic_DNA"/>
</dbReference>
<evidence type="ECO:0000256" key="1">
    <source>
        <dbReference type="ARBA" id="ARBA00004651"/>
    </source>
</evidence>
<dbReference type="Gene3D" id="1.20.1250.20">
    <property type="entry name" value="MFS general substrate transporter like domains"/>
    <property type="match status" value="1"/>
</dbReference>
<dbReference type="RefSeq" id="WP_274454630.1">
    <property type="nucleotide sequence ID" value="NZ_CP067097.1"/>
</dbReference>
<dbReference type="InterPro" id="IPR036259">
    <property type="entry name" value="MFS_trans_sf"/>
</dbReference>
<keyword evidence="3 6" id="KW-0812">Transmembrane</keyword>
<comment type="caution">
    <text evidence="8">The sequence shown here is derived from an EMBL/GenBank/DDBJ whole genome shotgun (WGS) entry which is preliminary data.</text>
</comment>
<feature type="transmembrane region" description="Helical" evidence="6">
    <location>
        <begin position="25"/>
        <end position="43"/>
    </location>
</feature>
<dbReference type="PANTHER" id="PTHR23511:SF34">
    <property type="entry name" value="SYNAPTIC VESICLE GLYCOPROTEIN 2"/>
    <property type="match status" value="1"/>
</dbReference>
<evidence type="ECO:0000256" key="4">
    <source>
        <dbReference type="ARBA" id="ARBA00022989"/>
    </source>
</evidence>
<organism evidence="8 9">
    <name type="scientific">Alicyclobacillus cycloheptanicus</name>
    <dbReference type="NCBI Taxonomy" id="1457"/>
    <lineage>
        <taxon>Bacteria</taxon>
        <taxon>Bacillati</taxon>
        <taxon>Bacillota</taxon>
        <taxon>Bacilli</taxon>
        <taxon>Bacillales</taxon>
        <taxon>Alicyclobacillaceae</taxon>
        <taxon>Alicyclobacillus</taxon>
    </lineage>
</organism>
<protein>
    <submittedName>
        <fullName evidence="8">MFS transporter</fullName>
    </submittedName>
</protein>
<feature type="transmembrane region" description="Helical" evidence="6">
    <location>
        <begin position="185"/>
        <end position="206"/>
    </location>
</feature>
<feature type="transmembrane region" description="Helical" evidence="6">
    <location>
        <begin position="428"/>
        <end position="447"/>
    </location>
</feature>
<evidence type="ECO:0000313" key="8">
    <source>
        <dbReference type="EMBL" id="MDQ0191501.1"/>
    </source>
</evidence>
<feature type="transmembrane region" description="Helical" evidence="6">
    <location>
        <begin position="97"/>
        <end position="113"/>
    </location>
</feature>
<dbReference type="InterPro" id="IPR005829">
    <property type="entry name" value="Sugar_transporter_CS"/>
</dbReference>
<evidence type="ECO:0000313" key="9">
    <source>
        <dbReference type="Proteomes" id="UP001232973"/>
    </source>
</evidence>
<dbReference type="InterPro" id="IPR020846">
    <property type="entry name" value="MFS_dom"/>
</dbReference>
<accession>A0ABT9XMF3</accession>
<dbReference type="SUPFAM" id="SSF103473">
    <property type="entry name" value="MFS general substrate transporter"/>
    <property type="match status" value="1"/>
</dbReference>
<dbReference type="PANTHER" id="PTHR23511">
    <property type="entry name" value="SYNAPTIC VESICLE GLYCOPROTEIN 2"/>
    <property type="match status" value="1"/>
</dbReference>
<feature type="transmembrane region" description="Helical" evidence="6">
    <location>
        <begin position="271"/>
        <end position="294"/>
    </location>
</feature>
<dbReference type="PROSITE" id="PS50850">
    <property type="entry name" value="MFS"/>
    <property type="match status" value="1"/>
</dbReference>
<reference evidence="8 9" key="1">
    <citation type="submission" date="2023-07" db="EMBL/GenBank/DDBJ databases">
        <title>Genomic Encyclopedia of Type Strains, Phase IV (KMG-IV): sequencing the most valuable type-strain genomes for metagenomic binning, comparative biology and taxonomic classification.</title>
        <authorList>
            <person name="Goeker M."/>
        </authorList>
    </citation>
    <scope>NUCLEOTIDE SEQUENCE [LARGE SCALE GENOMIC DNA]</scope>
    <source>
        <strain evidence="8 9">DSM 4006</strain>
    </source>
</reference>
<dbReference type="InterPro" id="IPR011701">
    <property type="entry name" value="MFS"/>
</dbReference>
<dbReference type="Proteomes" id="UP001232973">
    <property type="component" value="Unassembled WGS sequence"/>
</dbReference>
<feature type="transmembrane region" description="Helical" evidence="6">
    <location>
        <begin position="63"/>
        <end position="85"/>
    </location>
</feature>
<keyword evidence="5 6" id="KW-0472">Membrane</keyword>
<evidence type="ECO:0000256" key="3">
    <source>
        <dbReference type="ARBA" id="ARBA00022692"/>
    </source>
</evidence>
<keyword evidence="2" id="KW-0813">Transport</keyword>
<feature type="domain" description="Major facilitator superfamily (MFS) profile" evidence="7">
    <location>
        <begin position="22"/>
        <end position="455"/>
    </location>
</feature>
<feature type="transmembrane region" description="Helical" evidence="6">
    <location>
        <begin position="361"/>
        <end position="381"/>
    </location>
</feature>
<comment type="subcellular location">
    <subcellularLocation>
        <location evidence="1">Cell membrane</location>
        <topology evidence="1">Multi-pass membrane protein</topology>
    </subcellularLocation>
</comment>
<feature type="transmembrane region" description="Helical" evidence="6">
    <location>
        <begin position="119"/>
        <end position="141"/>
    </location>
</feature>
<evidence type="ECO:0000256" key="5">
    <source>
        <dbReference type="ARBA" id="ARBA00023136"/>
    </source>
</evidence>
<evidence type="ECO:0000259" key="7">
    <source>
        <dbReference type="PROSITE" id="PS50850"/>
    </source>
</evidence>
<feature type="transmembrane region" description="Helical" evidence="6">
    <location>
        <begin position="402"/>
        <end position="422"/>
    </location>
</feature>
<dbReference type="Pfam" id="PF07690">
    <property type="entry name" value="MFS_1"/>
    <property type="match status" value="1"/>
</dbReference>
<gene>
    <name evidence="8" type="ORF">J2S03_003372</name>
</gene>
<feature type="transmembrane region" description="Helical" evidence="6">
    <location>
        <begin position="161"/>
        <end position="179"/>
    </location>
</feature>
<keyword evidence="4 6" id="KW-1133">Transmembrane helix</keyword>